<dbReference type="InterPro" id="IPR001254">
    <property type="entry name" value="Trypsin_dom"/>
</dbReference>
<gene>
    <name evidence="9" type="ORF">BCIN_11g02900</name>
</gene>
<keyword evidence="2 6" id="KW-0645">Protease</keyword>
<keyword evidence="4 6" id="KW-0720">Serine protease</keyword>
<dbReference type="GeneID" id="5437332"/>
<sequence>MAPILNFALALAMPILSLAAALPTGAELENRATTLGGTPDIVGGTTAALGEFPYIVSLSYSGSHFCGGVLLNAYTVLTAAHCSVSYSASSVKVRAGTLTWASGGTQVGVSKVVVHPSYSSSTTNNDIALWHLSTALPASSTIGYAKLPVQGSDPVVGSTTTVAGWYVFPMLQQILFEEKALIVNRGLLTENGSTLPSTLRKVSVPVISRASCQAEYGTSAVTTNMWCAGYAAGGKDSCSGDSGGPIIDTATGVLEGTVSWGQGCAEAGYAGVYARVGNYVTYINSNLWTSL</sequence>
<dbReference type="InterPro" id="IPR001314">
    <property type="entry name" value="Peptidase_S1A"/>
</dbReference>
<dbReference type="Gene3D" id="2.40.10.10">
    <property type="entry name" value="Trypsin-like serine proteases"/>
    <property type="match status" value="2"/>
</dbReference>
<dbReference type="PROSITE" id="PS00135">
    <property type="entry name" value="TRYPSIN_SER"/>
    <property type="match status" value="1"/>
</dbReference>
<reference evidence="9 10" key="2">
    <citation type="journal article" date="2012" name="Eukaryot. Cell">
        <title>Genome update of Botrytis cinerea strains B05.10 and T4.</title>
        <authorList>
            <person name="Staats M."/>
            <person name="van Kan J.A."/>
        </authorList>
    </citation>
    <scope>NUCLEOTIDE SEQUENCE [LARGE SCALE GENOMIC DNA]</scope>
    <source>
        <strain evidence="9 10">B05.10</strain>
    </source>
</reference>
<evidence type="ECO:0000256" key="7">
    <source>
        <dbReference type="SAM" id="SignalP"/>
    </source>
</evidence>
<dbReference type="PANTHER" id="PTHR24276">
    <property type="entry name" value="POLYSERASE-RELATED"/>
    <property type="match status" value="1"/>
</dbReference>
<dbReference type="SMART" id="SM00020">
    <property type="entry name" value="Tryp_SPc"/>
    <property type="match status" value="1"/>
</dbReference>
<keyword evidence="10" id="KW-1185">Reference proteome</keyword>
<dbReference type="InterPro" id="IPR018114">
    <property type="entry name" value="TRYPSIN_HIS"/>
</dbReference>
<name>A0A384JWR6_BOTFB</name>
<dbReference type="Pfam" id="PF00089">
    <property type="entry name" value="Trypsin"/>
    <property type="match status" value="2"/>
</dbReference>
<dbReference type="PROSITE" id="PS50240">
    <property type="entry name" value="TRYPSIN_DOM"/>
    <property type="match status" value="1"/>
</dbReference>
<evidence type="ECO:0000256" key="2">
    <source>
        <dbReference type="ARBA" id="ARBA00022670"/>
    </source>
</evidence>
<dbReference type="RefSeq" id="XP_024551724.1">
    <property type="nucleotide sequence ID" value="XM_024695922.1"/>
</dbReference>
<evidence type="ECO:0000313" key="10">
    <source>
        <dbReference type="Proteomes" id="UP000001798"/>
    </source>
</evidence>
<evidence type="ECO:0000256" key="1">
    <source>
        <dbReference type="ARBA" id="ARBA00007664"/>
    </source>
</evidence>
<dbReference type="GO" id="GO:0004252">
    <property type="term" value="F:serine-type endopeptidase activity"/>
    <property type="evidence" value="ECO:0007669"/>
    <property type="project" value="InterPro"/>
</dbReference>
<proteinExistence type="inferred from homology"/>
<reference evidence="9 10" key="1">
    <citation type="journal article" date="2011" name="PLoS Genet.">
        <title>Genomic analysis of the necrotrophic fungal pathogens Sclerotinia sclerotiorum and Botrytis cinerea.</title>
        <authorList>
            <person name="Amselem J."/>
            <person name="Cuomo C.A."/>
            <person name="van Kan J.A."/>
            <person name="Viaud M."/>
            <person name="Benito E.P."/>
            <person name="Couloux A."/>
            <person name="Coutinho P.M."/>
            <person name="de Vries R.P."/>
            <person name="Dyer P.S."/>
            <person name="Fillinger S."/>
            <person name="Fournier E."/>
            <person name="Gout L."/>
            <person name="Hahn M."/>
            <person name="Kohn L."/>
            <person name="Lapalu N."/>
            <person name="Plummer K.M."/>
            <person name="Pradier J.M."/>
            <person name="Quevillon E."/>
            <person name="Sharon A."/>
            <person name="Simon A."/>
            <person name="ten Have A."/>
            <person name="Tudzynski B."/>
            <person name="Tudzynski P."/>
            <person name="Wincker P."/>
            <person name="Andrew M."/>
            <person name="Anthouard V."/>
            <person name="Beever R.E."/>
            <person name="Beffa R."/>
            <person name="Benoit I."/>
            <person name="Bouzid O."/>
            <person name="Brault B."/>
            <person name="Chen Z."/>
            <person name="Choquer M."/>
            <person name="Collemare J."/>
            <person name="Cotton P."/>
            <person name="Danchin E.G."/>
            <person name="Da Silva C."/>
            <person name="Gautier A."/>
            <person name="Giraud C."/>
            <person name="Giraud T."/>
            <person name="Gonzalez C."/>
            <person name="Grossetete S."/>
            <person name="Guldener U."/>
            <person name="Henrissat B."/>
            <person name="Howlett B.J."/>
            <person name="Kodira C."/>
            <person name="Kretschmer M."/>
            <person name="Lappartient A."/>
            <person name="Leroch M."/>
            <person name="Levis C."/>
            <person name="Mauceli E."/>
            <person name="Neuveglise C."/>
            <person name="Oeser B."/>
            <person name="Pearson M."/>
            <person name="Poulain J."/>
            <person name="Poussereau N."/>
            <person name="Quesneville H."/>
            <person name="Rascle C."/>
            <person name="Schumacher J."/>
            <person name="Segurens B."/>
            <person name="Sexton A."/>
            <person name="Silva E."/>
            <person name="Sirven C."/>
            <person name="Soanes D.M."/>
            <person name="Talbot N.J."/>
            <person name="Templeton M."/>
            <person name="Yandava C."/>
            <person name="Yarden O."/>
            <person name="Zeng Q."/>
            <person name="Rollins J.A."/>
            <person name="Lebrun M.H."/>
            <person name="Dickman M."/>
        </authorList>
    </citation>
    <scope>NUCLEOTIDE SEQUENCE [LARGE SCALE GENOMIC DNA]</scope>
    <source>
        <strain evidence="9 10">B05.10</strain>
    </source>
</reference>
<evidence type="ECO:0000256" key="4">
    <source>
        <dbReference type="ARBA" id="ARBA00022825"/>
    </source>
</evidence>
<comment type="similarity">
    <text evidence="1">Belongs to the peptidase S1 family.</text>
</comment>
<dbReference type="PROSITE" id="PS00134">
    <property type="entry name" value="TRYPSIN_HIS"/>
    <property type="match status" value="1"/>
</dbReference>
<dbReference type="Proteomes" id="UP000001798">
    <property type="component" value="Chromosome 11"/>
</dbReference>
<dbReference type="EMBL" id="CP009815">
    <property type="protein sequence ID" value="ATZ54978.1"/>
    <property type="molecule type" value="Genomic_DNA"/>
</dbReference>
<dbReference type="GO" id="GO:0006508">
    <property type="term" value="P:proteolysis"/>
    <property type="evidence" value="ECO:0007669"/>
    <property type="project" value="UniProtKB-KW"/>
</dbReference>
<evidence type="ECO:0000256" key="6">
    <source>
        <dbReference type="RuleBase" id="RU363034"/>
    </source>
</evidence>
<keyword evidence="5" id="KW-1015">Disulfide bond</keyword>
<protein>
    <recommendedName>
        <fullName evidence="8">Peptidase S1 domain-containing protein</fullName>
    </recommendedName>
</protein>
<accession>A0A384JWR6</accession>
<dbReference type="InterPro" id="IPR033116">
    <property type="entry name" value="TRYPSIN_SER"/>
</dbReference>
<dbReference type="FunFam" id="2.40.10.10:FF:000073">
    <property type="entry name" value="Trypsin alpha"/>
    <property type="match status" value="1"/>
</dbReference>
<dbReference type="InterPro" id="IPR050430">
    <property type="entry name" value="Peptidase_S1"/>
</dbReference>
<reference evidence="9 10" key="3">
    <citation type="journal article" date="2017" name="Mol. Plant Pathol.">
        <title>A gapless genome sequence of the fungus Botrytis cinerea.</title>
        <authorList>
            <person name="Van Kan J.A."/>
            <person name="Stassen J.H."/>
            <person name="Mosbach A."/>
            <person name="Van Der Lee T.A."/>
            <person name="Faino L."/>
            <person name="Farmer A.D."/>
            <person name="Papasotiriou D.G."/>
            <person name="Zhou S."/>
            <person name="Seidl M.F."/>
            <person name="Cottam E."/>
            <person name="Edel D."/>
            <person name="Hahn M."/>
            <person name="Schwartz D.C."/>
            <person name="Dietrich R.A."/>
            <person name="Widdison S."/>
            <person name="Scalliet G."/>
        </authorList>
    </citation>
    <scope>NUCLEOTIDE SEQUENCE [LARGE SCALE GENOMIC DNA]</scope>
    <source>
        <strain evidence="9 10">B05.10</strain>
    </source>
</reference>
<dbReference type="FunFam" id="2.40.10.10:FF:000002">
    <property type="entry name" value="Transmembrane protease serine"/>
    <property type="match status" value="1"/>
</dbReference>
<dbReference type="VEuPathDB" id="FungiDB:Bcin11g02900"/>
<evidence type="ECO:0000259" key="8">
    <source>
        <dbReference type="PROSITE" id="PS50240"/>
    </source>
</evidence>
<dbReference type="OrthoDB" id="6380398at2759"/>
<dbReference type="CDD" id="cd00190">
    <property type="entry name" value="Tryp_SPc"/>
    <property type="match status" value="1"/>
</dbReference>
<dbReference type="SUPFAM" id="SSF50494">
    <property type="entry name" value="Trypsin-like serine proteases"/>
    <property type="match status" value="1"/>
</dbReference>
<dbReference type="InterPro" id="IPR009003">
    <property type="entry name" value="Peptidase_S1_PA"/>
</dbReference>
<dbReference type="AlphaFoldDB" id="A0A384JWR6"/>
<evidence type="ECO:0000313" key="9">
    <source>
        <dbReference type="EMBL" id="ATZ54978.1"/>
    </source>
</evidence>
<organism evidence="9 10">
    <name type="scientific">Botryotinia fuckeliana (strain B05.10)</name>
    <name type="common">Noble rot fungus</name>
    <name type="synonym">Botrytis cinerea</name>
    <dbReference type="NCBI Taxonomy" id="332648"/>
    <lineage>
        <taxon>Eukaryota</taxon>
        <taxon>Fungi</taxon>
        <taxon>Dikarya</taxon>
        <taxon>Ascomycota</taxon>
        <taxon>Pezizomycotina</taxon>
        <taxon>Leotiomycetes</taxon>
        <taxon>Helotiales</taxon>
        <taxon>Sclerotiniaceae</taxon>
        <taxon>Botrytis</taxon>
    </lineage>
</organism>
<dbReference type="InterPro" id="IPR043504">
    <property type="entry name" value="Peptidase_S1_PA_chymotrypsin"/>
</dbReference>
<keyword evidence="7" id="KW-0732">Signal</keyword>
<dbReference type="PRINTS" id="PR00722">
    <property type="entry name" value="CHYMOTRYPSIN"/>
</dbReference>
<dbReference type="PANTHER" id="PTHR24276:SF98">
    <property type="entry name" value="FI18310P1-RELATED"/>
    <property type="match status" value="1"/>
</dbReference>
<feature type="domain" description="Peptidase S1" evidence="8">
    <location>
        <begin position="41"/>
        <end position="288"/>
    </location>
</feature>
<feature type="signal peptide" evidence="7">
    <location>
        <begin position="1"/>
        <end position="21"/>
    </location>
</feature>
<evidence type="ECO:0000256" key="5">
    <source>
        <dbReference type="ARBA" id="ARBA00023157"/>
    </source>
</evidence>
<evidence type="ECO:0000256" key="3">
    <source>
        <dbReference type="ARBA" id="ARBA00022801"/>
    </source>
</evidence>
<keyword evidence="3 6" id="KW-0378">Hydrolase</keyword>
<feature type="chain" id="PRO_5016591204" description="Peptidase S1 domain-containing protein" evidence="7">
    <location>
        <begin position="22"/>
        <end position="291"/>
    </location>
</feature>